<evidence type="ECO:0000259" key="2">
    <source>
        <dbReference type="Pfam" id="PF13392"/>
    </source>
</evidence>
<organism evidence="3 4">
    <name type="scientific">Streptomyces bullii</name>
    <dbReference type="NCBI Taxonomy" id="349910"/>
    <lineage>
        <taxon>Bacteria</taxon>
        <taxon>Bacillati</taxon>
        <taxon>Actinomycetota</taxon>
        <taxon>Actinomycetes</taxon>
        <taxon>Kitasatosporales</taxon>
        <taxon>Streptomycetaceae</taxon>
        <taxon>Streptomyces</taxon>
    </lineage>
</organism>
<accession>A0ABW0UP34</accession>
<feature type="region of interest" description="Disordered" evidence="1">
    <location>
        <begin position="139"/>
        <end position="161"/>
    </location>
</feature>
<dbReference type="RefSeq" id="WP_381020784.1">
    <property type="nucleotide sequence ID" value="NZ_JBHSNY010000004.1"/>
</dbReference>
<dbReference type="SUPFAM" id="SSF54060">
    <property type="entry name" value="His-Me finger endonucleases"/>
    <property type="match status" value="1"/>
</dbReference>
<keyword evidence="4" id="KW-1185">Reference proteome</keyword>
<feature type="domain" description="HNH nuclease" evidence="2">
    <location>
        <begin position="89"/>
        <end position="132"/>
    </location>
</feature>
<dbReference type="EC" id="3.1.-.-" evidence="3"/>
<evidence type="ECO:0000313" key="3">
    <source>
        <dbReference type="EMBL" id="MFC5634699.1"/>
    </source>
</evidence>
<keyword evidence="3" id="KW-0255">Endonuclease</keyword>
<dbReference type="Gene3D" id="3.90.75.20">
    <property type="match status" value="1"/>
</dbReference>
<dbReference type="Pfam" id="PF13392">
    <property type="entry name" value="HNH_3"/>
    <property type="match status" value="1"/>
</dbReference>
<sequence>MNLDDAPAPACTVEGCSNHQDARGWCSTHWRRWRLYGDPLALKPKKTIKEKIMDRVAKDAASDCWIWKGIRNNKGYGRLYIGETGRQELAHRISYEQFVGPIPADRVIDHKCRNRACVNPEHLEPVEFAENVRRGDAVKTQCPQGHPYDEANTGKGNKGSKRCLACHRERQREYYHRTKNGAA</sequence>
<keyword evidence="3" id="KW-0540">Nuclease</keyword>
<reference evidence="4" key="1">
    <citation type="journal article" date="2019" name="Int. J. Syst. Evol. Microbiol.">
        <title>The Global Catalogue of Microorganisms (GCM) 10K type strain sequencing project: providing services to taxonomists for standard genome sequencing and annotation.</title>
        <authorList>
            <consortium name="The Broad Institute Genomics Platform"/>
            <consortium name="The Broad Institute Genome Sequencing Center for Infectious Disease"/>
            <person name="Wu L."/>
            <person name="Ma J."/>
        </authorList>
    </citation>
    <scope>NUCLEOTIDE SEQUENCE [LARGE SCALE GENOMIC DNA]</scope>
    <source>
        <strain evidence="4">CGMCC 4.7248</strain>
    </source>
</reference>
<dbReference type="InterPro" id="IPR003615">
    <property type="entry name" value="HNH_nuc"/>
</dbReference>
<evidence type="ECO:0000256" key="1">
    <source>
        <dbReference type="SAM" id="MobiDB-lite"/>
    </source>
</evidence>
<protein>
    <submittedName>
        <fullName evidence="3">HNH endonuclease signature motif containing protein</fullName>
        <ecNumber evidence="3">3.1.-.-</ecNumber>
    </submittedName>
</protein>
<dbReference type="EMBL" id="JBHSNY010000004">
    <property type="protein sequence ID" value="MFC5634699.1"/>
    <property type="molecule type" value="Genomic_DNA"/>
</dbReference>
<comment type="caution">
    <text evidence="3">The sequence shown here is derived from an EMBL/GenBank/DDBJ whole genome shotgun (WGS) entry which is preliminary data.</text>
</comment>
<evidence type="ECO:0000313" key="4">
    <source>
        <dbReference type="Proteomes" id="UP001596154"/>
    </source>
</evidence>
<proteinExistence type="predicted"/>
<dbReference type="Proteomes" id="UP001596154">
    <property type="component" value="Unassembled WGS sequence"/>
</dbReference>
<dbReference type="GO" id="GO:0016787">
    <property type="term" value="F:hydrolase activity"/>
    <property type="evidence" value="ECO:0007669"/>
    <property type="project" value="UniProtKB-KW"/>
</dbReference>
<keyword evidence="3" id="KW-0378">Hydrolase</keyword>
<dbReference type="InterPro" id="IPR044925">
    <property type="entry name" value="His-Me_finger_sf"/>
</dbReference>
<gene>
    <name evidence="3" type="ORF">ACFPZJ_13110</name>
</gene>
<name>A0ABW0UP34_9ACTN</name>
<dbReference type="GO" id="GO:0004519">
    <property type="term" value="F:endonuclease activity"/>
    <property type="evidence" value="ECO:0007669"/>
    <property type="project" value="UniProtKB-KW"/>
</dbReference>